<reference evidence="2" key="1">
    <citation type="submission" date="2021-02" db="EMBL/GenBank/DDBJ databases">
        <title>Fulvivirga sp. S481 isolated from sea water.</title>
        <authorList>
            <person name="Bae S.S."/>
            <person name="Baek K."/>
        </authorList>
    </citation>
    <scope>NUCLEOTIDE SEQUENCE</scope>
    <source>
        <strain evidence="2">S481</strain>
    </source>
</reference>
<name>A0A974WKV1_9BACT</name>
<dbReference type="InterPro" id="IPR050712">
    <property type="entry name" value="NAD(P)H-dep_reductase"/>
</dbReference>
<dbReference type="GO" id="GO:0016491">
    <property type="term" value="F:oxidoreductase activity"/>
    <property type="evidence" value="ECO:0007669"/>
    <property type="project" value="InterPro"/>
</dbReference>
<protein>
    <submittedName>
        <fullName evidence="2">NAD(P)H-dependent oxidoreductase</fullName>
    </submittedName>
</protein>
<dbReference type="InterPro" id="IPR029039">
    <property type="entry name" value="Flavoprotein-like_sf"/>
</dbReference>
<proteinExistence type="predicted"/>
<evidence type="ECO:0000259" key="1">
    <source>
        <dbReference type="Pfam" id="PF03358"/>
    </source>
</evidence>
<keyword evidence="3" id="KW-1185">Reference proteome</keyword>
<evidence type="ECO:0000313" key="3">
    <source>
        <dbReference type="Proteomes" id="UP000662783"/>
    </source>
</evidence>
<feature type="domain" description="NADPH-dependent FMN reductase-like" evidence="1">
    <location>
        <begin position="3"/>
        <end position="139"/>
    </location>
</feature>
<evidence type="ECO:0000313" key="2">
    <source>
        <dbReference type="EMBL" id="QSE99067.1"/>
    </source>
</evidence>
<dbReference type="GO" id="GO:0005829">
    <property type="term" value="C:cytosol"/>
    <property type="evidence" value="ECO:0007669"/>
    <property type="project" value="TreeGrafter"/>
</dbReference>
<dbReference type="GO" id="GO:0010181">
    <property type="term" value="F:FMN binding"/>
    <property type="evidence" value="ECO:0007669"/>
    <property type="project" value="TreeGrafter"/>
</dbReference>
<dbReference type="SUPFAM" id="SSF52218">
    <property type="entry name" value="Flavoproteins"/>
    <property type="match status" value="1"/>
</dbReference>
<dbReference type="Proteomes" id="UP000662783">
    <property type="component" value="Chromosome"/>
</dbReference>
<accession>A0A974WKV1</accession>
<dbReference type="AlphaFoldDB" id="A0A974WKV1"/>
<dbReference type="Gene3D" id="3.40.50.360">
    <property type="match status" value="1"/>
</dbReference>
<dbReference type="PANTHER" id="PTHR30543">
    <property type="entry name" value="CHROMATE REDUCTASE"/>
    <property type="match status" value="1"/>
</dbReference>
<organism evidence="2 3">
    <name type="scientific">Fulvivirga lutea</name>
    <dbReference type="NCBI Taxonomy" id="2810512"/>
    <lineage>
        <taxon>Bacteria</taxon>
        <taxon>Pseudomonadati</taxon>
        <taxon>Bacteroidota</taxon>
        <taxon>Cytophagia</taxon>
        <taxon>Cytophagales</taxon>
        <taxon>Fulvivirgaceae</taxon>
        <taxon>Fulvivirga</taxon>
    </lineage>
</organism>
<dbReference type="Pfam" id="PF03358">
    <property type="entry name" value="FMN_red"/>
    <property type="match status" value="1"/>
</dbReference>
<dbReference type="EMBL" id="CP070608">
    <property type="protein sequence ID" value="QSE99067.1"/>
    <property type="molecule type" value="Genomic_DNA"/>
</dbReference>
<sequence>MEKITIVCGTNRNDSVSYQIANLYKGLLDAVNCPNELIDLSDLPNDFAFSALYEMAGKNEHFNHFRELMAETKKFVFIVPEYNGSFPGVLKTFIDGLKFPDTFKGKKCALVGVSSGIQGAGLALSHLTDIFHYCGTEVLSLKPKLSHIEKNFENGKITNPLYKALLDEQVEKIIGF</sequence>
<dbReference type="PANTHER" id="PTHR30543:SF21">
    <property type="entry name" value="NAD(P)H-DEPENDENT FMN REDUCTASE LOT6"/>
    <property type="match status" value="1"/>
</dbReference>
<dbReference type="KEGG" id="fuv:JR347_08265"/>
<dbReference type="InterPro" id="IPR005025">
    <property type="entry name" value="FMN_Rdtase-like_dom"/>
</dbReference>
<dbReference type="RefSeq" id="WP_205723578.1">
    <property type="nucleotide sequence ID" value="NZ_CP070608.1"/>
</dbReference>
<gene>
    <name evidence="2" type="ORF">JR347_08265</name>
</gene>